<dbReference type="GeneID" id="1258873"/>
<keyword evidence="2" id="KW-1185">Reference proteome</keyword>
<protein>
    <submittedName>
        <fullName evidence="1">Gp19.1</fullName>
    </submittedName>
</protein>
<proteinExistence type="predicted"/>
<dbReference type="RefSeq" id="NP_813734.1">
    <property type="nucleotide sequence ID" value="NC_004664.2"/>
</dbReference>
<name>Q858Y3_9CAUD</name>
<reference evidence="1 2" key="1">
    <citation type="journal article" date="2003" name="J. Bacteriol.">
        <title>Integration site for Streptomyces phage phiBT1 and development of site-specific integrating vectors.</title>
        <authorList>
            <person name="Gregory M.A."/>
            <person name="Till R."/>
            <person name="Smith M.C."/>
        </authorList>
    </citation>
    <scope>NUCLEOTIDE SEQUENCE</scope>
</reference>
<accession>Q858Y3</accession>
<dbReference type="EMBL" id="AJ550940">
    <property type="protein sequence ID" value="CAD80142.1"/>
    <property type="molecule type" value="Genomic_DNA"/>
</dbReference>
<gene>
    <name evidence="1" type="primary">19.1</name>
</gene>
<evidence type="ECO:0000313" key="1">
    <source>
        <dbReference type="EMBL" id="CAD80142.1"/>
    </source>
</evidence>
<organism evidence="1 2">
    <name type="scientific">Lomovskayavirus BT1</name>
    <dbReference type="NCBI Taxonomy" id="225588"/>
    <lineage>
        <taxon>Viruses</taxon>
        <taxon>Duplodnaviria</taxon>
        <taxon>Heunggongvirae</taxon>
        <taxon>Uroviricota</taxon>
        <taxon>Caudoviricetes</taxon>
        <taxon>Colingsworthviridae</taxon>
        <taxon>Lomovskayavirus</taxon>
    </lineage>
</organism>
<evidence type="ECO:0000313" key="2">
    <source>
        <dbReference type="Proteomes" id="UP000001251"/>
    </source>
</evidence>
<sequence length="56" mass="5960">MQYGTASAEATQDSAGAHTYTVRATFSDQGYSSTEQLHLTLDAALELRAALDDVLP</sequence>
<dbReference type="KEGG" id="vg:1258873"/>
<dbReference type="Proteomes" id="UP000001251">
    <property type="component" value="Segment"/>
</dbReference>